<keyword evidence="4" id="KW-1185">Reference proteome</keyword>
<evidence type="ECO:0000313" key="4">
    <source>
        <dbReference type="Proteomes" id="UP001357437"/>
    </source>
</evidence>
<evidence type="ECO:0000313" key="2">
    <source>
        <dbReference type="EMBL" id="MEC3937853.1"/>
    </source>
</evidence>
<reference evidence="1" key="1">
    <citation type="journal article" date="2023" name="Genes Genomics">
        <title>Genomic insights of Leclercia adecarboxylata strains linked to an outbreak in public hospitals in Mexico.</title>
        <authorList>
            <person name="Barrios-Villa E."/>
            <person name="Pacheco-Flores B."/>
            <person name="Lozano-Zarain P."/>
            <person name="Del Campo-Ortega R."/>
            <person name="de Jesus Ascencio-Montiel I."/>
            <person name="Gonzalez-Leon M."/>
            <person name="Camorlinga-Ponce M."/>
            <person name="Gaytan Cervantes F.J."/>
            <person name="Gonzalez Torres C."/>
            <person name="Aguilar E."/>
            <person name="Gonzalez Ibarra J."/>
            <person name="Torres Lopez F.J."/>
            <person name="Rosas-Vargas H."/>
            <person name="Gonzalez-Bonilla C.R."/>
            <person name="Del Carmen Rocha-Gracia R."/>
        </authorList>
    </citation>
    <scope>NUCLEOTIDE SEQUENCE</scope>
    <source>
        <strain evidence="1">Lac40</strain>
    </source>
</reference>
<dbReference type="EMBL" id="JAOURS010000006">
    <property type="protein sequence ID" value="MDC6638275.1"/>
    <property type="molecule type" value="Genomic_DNA"/>
</dbReference>
<reference evidence="2 4" key="2">
    <citation type="submission" date="2024-01" db="EMBL/GenBank/DDBJ databases">
        <title>Comparative Genomics of Leclercia adecarboxylata Strains Isolated from Several Sources.</title>
        <authorList>
            <person name="Yescas-Zazueta V."/>
            <person name="Balbuena-Alonso M.G."/>
            <person name="Valencia D."/>
            <person name="Mendez-Pfeiffer P.A."/>
            <person name="Ballesteros-Monrreal M.G."/>
            <person name="Rocha-Gracia R.D.C."/>
            <person name="Barrios-Villa E."/>
        </authorList>
    </citation>
    <scope>NUCLEOTIDE SEQUENCE [LARGE SCALE GENOMIC DNA]</scope>
    <source>
        <strain evidence="2 4">33MEM</strain>
    </source>
</reference>
<evidence type="ECO:0000313" key="3">
    <source>
        <dbReference type="Proteomes" id="UP001149314"/>
    </source>
</evidence>
<dbReference type="GO" id="GO:0008168">
    <property type="term" value="F:methyltransferase activity"/>
    <property type="evidence" value="ECO:0007669"/>
    <property type="project" value="UniProtKB-KW"/>
</dbReference>
<protein>
    <submittedName>
        <fullName evidence="1">DNA cytosine methyltransferase</fullName>
    </submittedName>
</protein>
<keyword evidence="1" id="KW-0489">Methyltransferase</keyword>
<accession>A0A9X4BDN3</accession>
<dbReference type="EMBL" id="JAYMCU010000032">
    <property type="protein sequence ID" value="MEC3937853.1"/>
    <property type="molecule type" value="Genomic_DNA"/>
</dbReference>
<evidence type="ECO:0000313" key="1">
    <source>
        <dbReference type="EMBL" id="MDC6638275.1"/>
    </source>
</evidence>
<dbReference type="GO" id="GO:0032259">
    <property type="term" value="P:methylation"/>
    <property type="evidence" value="ECO:0007669"/>
    <property type="project" value="UniProtKB-KW"/>
</dbReference>
<keyword evidence="1" id="KW-0808">Transferase</keyword>
<name>A0A9X4BDN3_9ENTR</name>
<dbReference type="Proteomes" id="UP001149314">
    <property type="component" value="Unassembled WGS sequence"/>
</dbReference>
<gene>
    <name evidence="1" type="ORF">OEZ79_08505</name>
    <name evidence="2" type="ORF">VOF76_16920</name>
</gene>
<organism evidence="1 3">
    <name type="scientific">Leclercia adecarboxylata</name>
    <dbReference type="NCBI Taxonomy" id="83655"/>
    <lineage>
        <taxon>Bacteria</taxon>
        <taxon>Pseudomonadati</taxon>
        <taxon>Pseudomonadota</taxon>
        <taxon>Gammaproteobacteria</taxon>
        <taxon>Enterobacterales</taxon>
        <taxon>Enterobacteriaceae</taxon>
        <taxon>Leclercia</taxon>
    </lineage>
</organism>
<dbReference type="AlphaFoldDB" id="A0A9X4BDN3"/>
<dbReference type="RefSeq" id="WP_071685470.1">
    <property type="nucleotide sequence ID" value="NZ_CP060824.1"/>
</dbReference>
<comment type="caution">
    <text evidence="1">The sequence shown here is derived from an EMBL/GenBank/DDBJ whole genome shotgun (WGS) entry which is preliminary data.</text>
</comment>
<dbReference type="Proteomes" id="UP001357437">
    <property type="component" value="Unassembled WGS sequence"/>
</dbReference>
<proteinExistence type="predicted"/>
<sequence>MMVIWSLFDGSGIMGLPWAEAGHTVYCFNADEGNHGAYHVKMKHENLRYVNCWISQNFPYKPELTGIPKPQMIFAFPDCTDLAVSGAKHEGHTSLASVEHAQMVEKMAEGFGAAWMVENPVGKMSTHWRKPDYYFDPHEYGAHLHPAEGSYHPKMPVCDGYTKKTCIWAGGGFVMPERRPGPINIGCFWGWKSLGGNSPKTKQLRSLTPRGFARAVFDANHQHLESANVQANPARPDIR</sequence>